<feature type="region of interest" description="Disordered" evidence="1">
    <location>
        <begin position="182"/>
        <end position="209"/>
    </location>
</feature>
<reference evidence="2 3" key="1">
    <citation type="journal article" date="2020" name="ISME J.">
        <title>Uncovering the hidden diversity of litter-decomposition mechanisms in mushroom-forming fungi.</title>
        <authorList>
            <person name="Floudas D."/>
            <person name="Bentzer J."/>
            <person name="Ahren D."/>
            <person name="Johansson T."/>
            <person name="Persson P."/>
            <person name="Tunlid A."/>
        </authorList>
    </citation>
    <scope>NUCLEOTIDE SEQUENCE [LARGE SCALE GENOMIC DNA]</scope>
    <source>
        <strain evidence="2 3">CBS 291.85</strain>
    </source>
</reference>
<feature type="region of interest" description="Disordered" evidence="1">
    <location>
        <begin position="224"/>
        <end position="259"/>
    </location>
</feature>
<dbReference type="EMBL" id="JAACJM010000010">
    <property type="protein sequence ID" value="KAF5370701.1"/>
    <property type="molecule type" value="Genomic_DNA"/>
</dbReference>
<gene>
    <name evidence="2" type="ORF">D9758_002027</name>
</gene>
<dbReference type="OrthoDB" id="5599613at2759"/>
<name>A0A8H5LVD3_9AGAR</name>
<dbReference type="AlphaFoldDB" id="A0A8H5LVD3"/>
<feature type="region of interest" description="Disordered" evidence="1">
    <location>
        <begin position="658"/>
        <end position="683"/>
    </location>
</feature>
<accession>A0A8H5LVD3</accession>
<protein>
    <submittedName>
        <fullName evidence="2">Uncharacterized protein</fullName>
    </submittedName>
</protein>
<organism evidence="2 3">
    <name type="scientific">Tetrapyrgos nigripes</name>
    <dbReference type="NCBI Taxonomy" id="182062"/>
    <lineage>
        <taxon>Eukaryota</taxon>
        <taxon>Fungi</taxon>
        <taxon>Dikarya</taxon>
        <taxon>Basidiomycota</taxon>
        <taxon>Agaricomycotina</taxon>
        <taxon>Agaricomycetes</taxon>
        <taxon>Agaricomycetidae</taxon>
        <taxon>Agaricales</taxon>
        <taxon>Marasmiineae</taxon>
        <taxon>Marasmiaceae</taxon>
        <taxon>Tetrapyrgos</taxon>
    </lineage>
</organism>
<sequence length="751" mass="82822">MSKKKTAPPVKSKSIADYFIQMPPKRKLPTPSSPQKVSKKSRLSSPEPPTSDDFSIPGSVSDEESIAPSRPYTTAALDDALLSSVPSSQRTPLSYKHLTPPPSERGRSASPIQALTVEAKTAQVLASIRAKAAEAVAAQMNDDDESEFKDTLSDSDDDMTDLMLVVSKLKQDAVSTVSSTNRYNLRAPKPPKTHSPANDKVAASVTKHGRRKYDPMAELLKEVQKDKGGRDVETRRRAECTASGKDLMRPEMDQEDADDLDDEGALLGSDSFEEQFDADDERRLYGNSNGAIKSIIDTERERSQEDRQEESKLGLPFWTEAQDSMDFEAKPPPPDFGDLCKYPILRCLHDALQNHDDAQATFLLNSGFLTDLDVQRPGVIEHVCDLALARASGSLSQAAFYALLNRWSLSRLGPGITFALVWNVVTGFGANTQLPNLSFSSSQSVVHCSRTRNVQEKEFIISRLTALLGVCAWYDTFDLSTHVILSSVYSSHLLDHNDIPDITLMIVAIALDASTSPSLNRDIMLCLDKICRSIQGEDSKQSEIAICNKILKYISLTAAVNQVRAVSLLASGVGRTIRIARWLAYACIAGQTEIASEHYADSLPLRGLSAYISSSGTIGARNVFKIDQDANYHEMEYHAQLLDIALSDISMYMHEEISAGDSQPSHSVMNSPSKPSVEKPDTDTPLMSLWKSIEAVHTKINDTRGTRLERSRTKAVLKNLSLRIHYQRDSALKSTARTKTKKMEQYFAKKA</sequence>
<dbReference type="Proteomes" id="UP000559256">
    <property type="component" value="Unassembled WGS sequence"/>
</dbReference>
<feature type="compositionally biased region" description="Polar residues" evidence="1">
    <location>
        <begin position="660"/>
        <end position="674"/>
    </location>
</feature>
<evidence type="ECO:0000256" key="1">
    <source>
        <dbReference type="SAM" id="MobiDB-lite"/>
    </source>
</evidence>
<feature type="region of interest" description="Disordered" evidence="1">
    <location>
        <begin position="1"/>
        <end position="111"/>
    </location>
</feature>
<comment type="caution">
    <text evidence="2">The sequence shown here is derived from an EMBL/GenBank/DDBJ whole genome shotgun (WGS) entry which is preliminary data.</text>
</comment>
<feature type="compositionally biased region" description="Basic and acidic residues" evidence="1">
    <location>
        <begin position="224"/>
        <end position="239"/>
    </location>
</feature>
<evidence type="ECO:0000313" key="3">
    <source>
        <dbReference type="Proteomes" id="UP000559256"/>
    </source>
</evidence>
<keyword evidence="3" id="KW-1185">Reference proteome</keyword>
<proteinExistence type="predicted"/>
<evidence type="ECO:0000313" key="2">
    <source>
        <dbReference type="EMBL" id="KAF5370701.1"/>
    </source>
</evidence>